<gene>
    <name evidence="1" type="ORF">F7R14_24725</name>
    <name evidence="2" type="ORF">SAMN04490191_3276</name>
</gene>
<reference evidence="2" key="2">
    <citation type="submission" date="2016-10" db="EMBL/GenBank/DDBJ databases">
        <authorList>
            <person name="de Groot N.N."/>
        </authorList>
    </citation>
    <scope>NUCLEOTIDE SEQUENCE [LARGE SCALE GENOMIC DNA]</scope>
    <source>
        <strain evidence="2">BS3782</strain>
    </source>
</reference>
<keyword evidence="3" id="KW-1185">Reference proteome</keyword>
<evidence type="ECO:0000313" key="1">
    <source>
        <dbReference type="EMBL" id="KAB0500527.1"/>
    </source>
</evidence>
<accession>A0A0J6H481</accession>
<proteinExistence type="predicted"/>
<organism evidence="2 3">
    <name type="scientific">Pseudomonas lini</name>
    <dbReference type="NCBI Taxonomy" id="163011"/>
    <lineage>
        <taxon>Bacteria</taxon>
        <taxon>Pseudomonadati</taxon>
        <taxon>Pseudomonadota</taxon>
        <taxon>Gammaproteobacteria</taxon>
        <taxon>Pseudomonadales</taxon>
        <taxon>Pseudomonadaceae</taxon>
        <taxon>Pseudomonas</taxon>
    </lineage>
</organism>
<reference evidence="1 4" key="3">
    <citation type="submission" date="2019-09" db="EMBL/GenBank/DDBJ databases">
        <title>Draft genome sequences of 48 bacterial type strains from the CCUG.</title>
        <authorList>
            <person name="Tunovic T."/>
            <person name="Pineiro-Iglesias B."/>
            <person name="Unosson C."/>
            <person name="Inganas E."/>
            <person name="Ohlen M."/>
            <person name="Cardew S."/>
            <person name="Jensie-Markopoulos S."/>
            <person name="Salva-Serra F."/>
            <person name="Jaen-Luchoro D."/>
            <person name="Karlsson R."/>
            <person name="Svensson-Stadler L."/>
            <person name="Chun J."/>
            <person name="Moore E."/>
        </authorList>
    </citation>
    <scope>NUCLEOTIDE SEQUENCE [LARGE SCALE GENOMIC DNA]</scope>
    <source>
        <strain evidence="1 4">CCUG 51522</strain>
    </source>
</reference>
<dbReference type="RefSeq" id="WP_082157877.1">
    <property type="nucleotide sequence ID" value="NZ_JYLB01000010.1"/>
</dbReference>
<dbReference type="EMBL" id="LT629746">
    <property type="protein sequence ID" value="SDT13637.1"/>
    <property type="molecule type" value="Genomic_DNA"/>
</dbReference>
<protein>
    <submittedName>
        <fullName evidence="2">Uncharacterized protein</fullName>
    </submittedName>
</protein>
<evidence type="ECO:0000313" key="3">
    <source>
        <dbReference type="Proteomes" id="UP000182814"/>
    </source>
</evidence>
<dbReference type="Proteomes" id="UP000434925">
    <property type="component" value="Unassembled WGS sequence"/>
</dbReference>
<sequence length="66" mass="7052">MPIYYVNNKAQLNGDHEVHKAGCTWMPSDKKSLGEHIGCSTAVASAKKIYPKADGCKTCANACHTG</sequence>
<dbReference type="AlphaFoldDB" id="A0A0J6H481"/>
<dbReference type="Proteomes" id="UP000182814">
    <property type="component" value="Chromosome I"/>
</dbReference>
<dbReference type="PATRIC" id="fig|163011.3.peg.152"/>
<reference evidence="3" key="1">
    <citation type="submission" date="2016-10" db="EMBL/GenBank/DDBJ databases">
        <authorList>
            <person name="Varghese N."/>
            <person name="Submissions S."/>
        </authorList>
    </citation>
    <scope>NUCLEOTIDE SEQUENCE [LARGE SCALE GENOMIC DNA]</scope>
    <source>
        <strain evidence="3">BS3782</strain>
    </source>
</reference>
<name>A0A0J6H481_9PSED</name>
<evidence type="ECO:0000313" key="2">
    <source>
        <dbReference type="EMBL" id="SDT13637.1"/>
    </source>
</evidence>
<dbReference type="EMBL" id="VZPO01000011">
    <property type="protein sequence ID" value="KAB0500527.1"/>
    <property type="molecule type" value="Genomic_DNA"/>
</dbReference>
<evidence type="ECO:0000313" key="4">
    <source>
        <dbReference type="Proteomes" id="UP000434925"/>
    </source>
</evidence>